<organism evidence="1 2">
    <name type="scientific">Candidatus Symbiobacter mobilis CR</name>
    <dbReference type="NCBI Taxonomy" id="946483"/>
    <lineage>
        <taxon>Bacteria</taxon>
        <taxon>Pseudomonadati</taxon>
        <taxon>Pseudomonadota</taxon>
        <taxon>Betaproteobacteria</taxon>
        <taxon>Burkholderiales</taxon>
        <taxon>Comamonadaceae</taxon>
    </lineage>
</organism>
<keyword evidence="1" id="KW-0645">Protease</keyword>
<dbReference type="Proteomes" id="UP000017184">
    <property type="component" value="Chromosome"/>
</dbReference>
<keyword evidence="2" id="KW-1185">Reference proteome</keyword>
<dbReference type="CDD" id="cd06066">
    <property type="entry name" value="H2MP_NAD-link-bidir"/>
    <property type="match status" value="1"/>
</dbReference>
<dbReference type="EMBL" id="CP004885">
    <property type="protein sequence ID" value="AGX87073.1"/>
    <property type="molecule type" value="Genomic_DNA"/>
</dbReference>
<dbReference type="Gene3D" id="3.40.50.1450">
    <property type="entry name" value="HybD-like"/>
    <property type="match status" value="1"/>
</dbReference>
<dbReference type="PANTHER" id="PTHR30302:SF5">
    <property type="entry name" value="SLR1876 PROTEIN"/>
    <property type="match status" value="1"/>
</dbReference>
<proteinExistence type="predicted"/>
<gene>
    <name evidence="1" type="ORF">Cenrod_0972</name>
</gene>
<evidence type="ECO:0000313" key="1">
    <source>
        <dbReference type="EMBL" id="AGX87073.1"/>
    </source>
</evidence>
<dbReference type="STRING" id="946483.Cenrod_0972"/>
<dbReference type="GO" id="GO:0008047">
    <property type="term" value="F:enzyme activator activity"/>
    <property type="evidence" value="ECO:0007669"/>
    <property type="project" value="InterPro"/>
</dbReference>
<dbReference type="eggNOG" id="COG0680">
    <property type="taxonomic scope" value="Bacteria"/>
</dbReference>
<dbReference type="SUPFAM" id="SSF53163">
    <property type="entry name" value="HybD-like"/>
    <property type="match status" value="1"/>
</dbReference>
<dbReference type="GO" id="GO:0004175">
    <property type="term" value="F:endopeptidase activity"/>
    <property type="evidence" value="ECO:0007669"/>
    <property type="project" value="TreeGrafter"/>
</dbReference>
<dbReference type="GO" id="GO:0016485">
    <property type="term" value="P:protein processing"/>
    <property type="evidence" value="ECO:0007669"/>
    <property type="project" value="TreeGrafter"/>
</dbReference>
<dbReference type="KEGG" id="cbx:Cenrod_0972"/>
<dbReference type="RefSeq" id="WP_022771892.1">
    <property type="nucleotide sequence ID" value="NC_022576.1"/>
</dbReference>
<sequence length="156" mass="16949">MRIAPLLVLAWGNPARGDDALGPSFLEALHNVLPQREQVELLEDFQLMPEHALDLLGRERVLFVDASATAAAPFTTRPLHAAQDASHTTHALSPEAVLQVYLTLQGHPAPPSTLLAIRGEQFELGQSLSPSAQAHLQAAVQWAVEQWAVEQCAIEQ</sequence>
<accession>U5N9Z4</accession>
<evidence type="ECO:0000313" key="2">
    <source>
        <dbReference type="Proteomes" id="UP000017184"/>
    </source>
</evidence>
<dbReference type="PATRIC" id="fig|946483.4.peg.978"/>
<dbReference type="AlphaFoldDB" id="U5N9Z4"/>
<reference evidence="1 2" key="1">
    <citation type="journal article" date="2013" name="Genome Biol.">
        <title>Genomic analysis reveals key aspects of prokaryotic symbiosis in the phototrophic consortium "Chlorochromatium aggregatum".</title>
        <authorList>
            <person name="Liu Z."/>
            <person name="Muller J."/>
            <person name="Li T."/>
            <person name="Alvey R.M."/>
            <person name="Vogl K."/>
            <person name="Frigaard N.U."/>
            <person name="Rockwell N.C."/>
            <person name="Boyd E.S."/>
            <person name="Tomsho L.P."/>
            <person name="Schuster S.C."/>
            <person name="Henke P."/>
            <person name="Rohde M."/>
            <person name="Overmann J."/>
            <person name="Bryant D.A."/>
        </authorList>
    </citation>
    <scope>NUCLEOTIDE SEQUENCE [LARGE SCALE GENOMIC DNA]</scope>
    <source>
        <strain evidence="1">CR</strain>
    </source>
</reference>
<keyword evidence="1" id="KW-0378">Hydrolase</keyword>
<dbReference type="MEROPS" id="A31.004"/>
<dbReference type="PANTHER" id="PTHR30302">
    <property type="entry name" value="HYDROGENASE 1 MATURATION PROTEASE"/>
    <property type="match status" value="1"/>
</dbReference>
<name>U5N9Z4_9BURK</name>
<protein>
    <submittedName>
        <fullName evidence="1">Hydrogenase maturation protease</fullName>
    </submittedName>
</protein>
<dbReference type="InterPro" id="IPR000671">
    <property type="entry name" value="Peptidase_A31"/>
</dbReference>
<dbReference type="OrthoDB" id="9808862at2"/>
<dbReference type="NCBIfam" id="TIGR00072">
    <property type="entry name" value="hydrog_prot"/>
    <property type="match status" value="1"/>
</dbReference>
<dbReference type="HOGENOM" id="CLU_099037_6_1_4"/>
<dbReference type="InterPro" id="IPR023430">
    <property type="entry name" value="Pept_HybD-like_dom_sf"/>
</dbReference>